<evidence type="ECO:0000313" key="2">
    <source>
        <dbReference type="EMBL" id="KAI9562454.1"/>
    </source>
</evidence>
<reference evidence="2 3" key="1">
    <citation type="submission" date="2022-05" db="EMBL/GenBank/DDBJ databases">
        <title>A multi-omics perspective on studying reproductive biology in Daphnia sinensis.</title>
        <authorList>
            <person name="Jia J."/>
        </authorList>
    </citation>
    <scope>NUCLEOTIDE SEQUENCE [LARGE SCALE GENOMIC DNA]</scope>
    <source>
        <strain evidence="2 3">WSL</strain>
    </source>
</reference>
<protein>
    <submittedName>
        <fullName evidence="2">Uncharacterized protein</fullName>
    </submittedName>
</protein>
<comment type="caution">
    <text evidence="2">The sequence shown here is derived from an EMBL/GenBank/DDBJ whole genome shotgun (WGS) entry which is preliminary data.</text>
</comment>
<dbReference type="Proteomes" id="UP000820818">
    <property type="component" value="Linkage Group LG2"/>
</dbReference>
<sequence>MEFMTEMEQIVSRLRAINGIVLEDGQIITQILMSLPPSLKLNFVVAWDSTPAQEKTLKNLTIRLVKMEKNVKQSEEENSSNALVSMRVSENKKSGESEEKAFPVRDNKLKRGNEETRKCWECGDDSHVRAKCRI</sequence>
<evidence type="ECO:0000256" key="1">
    <source>
        <dbReference type="SAM" id="MobiDB-lite"/>
    </source>
</evidence>
<accession>A0AAD5PZX8</accession>
<name>A0AAD5PZX8_9CRUS</name>
<proteinExistence type="predicted"/>
<dbReference type="EMBL" id="WJBH02000002">
    <property type="protein sequence ID" value="KAI9562454.1"/>
    <property type="molecule type" value="Genomic_DNA"/>
</dbReference>
<gene>
    <name evidence="2" type="ORF">GHT06_009887</name>
</gene>
<evidence type="ECO:0000313" key="3">
    <source>
        <dbReference type="Proteomes" id="UP000820818"/>
    </source>
</evidence>
<dbReference type="AlphaFoldDB" id="A0AAD5PZX8"/>
<feature type="compositionally biased region" description="Basic and acidic residues" evidence="1">
    <location>
        <begin position="89"/>
        <end position="108"/>
    </location>
</feature>
<organism evidence="2 3">
    <name type="scientific">Daphnia sinensis</name>
    <dbReference type="NCBI Taxonomy" id="1820382"/>
    <lineage>
        <taxon>Eukaryota</taxon>
        <taxon>Metazoa</taxon>
        <taxon>Ecdysozoa</taxon>
        <taxon>Arthropoda</taxon>
        <taxon>Crustacea</taxon>
        <taxon>Branchiopoda</taxon>
        <taxon>Diplostraca</taxon>
        <taxon>Cladocera</taxon>
        <taxon>Anomopoda</taxon>
        <taxon>Daphniidae</taxon>
        <taxon>Daphnia</taxon>
        <taxon>Daphnia similis group</taxon>
    </lineage>
</organism>
<feature type="region of interest" description="Disordered" evidence="1">
    <location>
        <begin position="70"/>
        <end position="108"/>
    </location>
</feature>
<keyword evidence="3" id="KW-1185">Reference proteome</keyword>